<dbReference type="AlphaFoldDB" id="A0A4S2D4Y1"/>
<sequence>MLLLLIFCFSLWYRIKFINKHTEWNKQIRDLKPRIIIIRLLKSIGVGIIVAAILAMISVLA</sequence>
<reference evidence="2 3" key="1">
    <citation type="submission" date="2019-04" db="EMBL/GenBank/DDBJ databases">
        <title>Microbes associate with the intestines of laboratory mice.</title>
        <authorList>
            <person name="Navarre W."/>
            <person name="Wong E."/>
            <person name="Huang K."/>
            <person name="Tropini C."/>
            <person name="Ng K."/>
            <person name="Yu B."/>
        </authorList>
    </citation>
    <scope>NUCLEOTIDE SEQUENCE [LARGE SCALE GENOMIC DNA]</scope>
    <source>
        <strain evidence="2 3">NM63_1-25</strain>
    </source>
</reference>
<keyword evidence="1" id="KW-0812">Transmembrane</keyword>
<evidence type="ECO:0000256" key="1">
    <source>
        <dbReference type="SAM" id="Phobius"/>
    </source>
</evidence>
<keyword evidence="1" id="KW-1133">Transmembrane helix</keyword>
<dbReference type="Proteomes" id="UP000309566">
    <property type="component" value="Unassembled WGS sequence"/>
</dbReference>
<protein>
    <submittedName>
        <fullName evidence="2">Uncharacterized protein</fullName>
    </submittedName>
</protein>
<accession>A0A4S2D4Y1</accession>
<gene>
    <name evidence="2" type="ORF">E5353_08935</name>
</gene>
<name>A0A4S2D4Y1_9BACE</name>
<proteinExistence type="predicted"/>
<organism evidence="2 3">
    <name type="scientific">Bacteroides caecimuris</name>
    <dbReference type="NCBI Taxonomy" id="1796613"/>
    <lineage>
        <taxon>Bacteria</taxon>
        <taxon>Pseudomonadati</taxon>
        <taxon>Bacteroidota</taxon>
        <taxon>Bacteroidia</taxon>
        <taxon>Bacteroidales</taxon>
        <taxon>Bacteroidaceae</taxon>
        <taxon>Bacteroides</taxon>
    </lineage>
</organism>
<evidence type="ECO:0000313" key="2">
    <source>
        <dbReference type="EMBL" id="TGY36092.1"/>
    </source>
</evidence>
<comment type="caution">
    <text evidence="2">The sequence shown here is derived from an EMBL/GenBank/DDBJ whole genome shotgun (WGS) entry which is preliminary data.</text>
</comment>
<evidence type="ECO:0000313" key="3">
    <source>
        <dbReference type="Proteomes" id="UP000309566"/>
    </source>
</evidence>
<dbReference type="EMBL" id="SRYX01000027">
    <property type="protein sequence ID" value="TGY36092.1"/>
    <property type="molecule type" value="Genomic_DNA"/>
</dbReference>
<feature type="transmembrane region" description="Helical" evidence="1">
    <location>
        <begin position="36"/>
        <end position="60"/>
    </location>
</feature>
<keyword evidence="1" id="KW-0472">Membrane</keyword>